<sequence>MWDDLVFDENCDIYAKGNQALLVRTHEYLVLFVCQLIDLSLHIYDYICLICVEILFDE</sequence>
<protein>
    <submittedName>
        <fullName evidence="1">Uncharacterized protein</fullName>
    </submittedName>
</protein>
<proteinExistence type="predicted"/>
<reference evidence="2" key="1">
    <citation type="journal article" date="2018" name="Gigascience">
        <title>Genome assembly of the Pink Ipe (Handroanthus impetiginosus, Bignoniaceae), a highly valued, ecologically keystone Neotropical timber forest tree.</title>
        <authorList>
            <person name="Silva-Junior O.B."/>
            <person name="Grattapaglia D."/>
            <person name="Novaes E."/>
            <person name="Collevatti R.G."/>
        </authorList>
    </citation>
    <scope>NUCLEOTIDE SEQUENCE [LARGE SCALE GENOMIC DNA]</scope>
    <source>
        <strain evidence="2">cv. UFG-1</strain>
    </source>
</reference>
<gene>
    <name evidence="1" type="ORF">CDL12_00881</name>
</gene>
<name>A0A2G9I9E1_9LAMI</name>
<evidence type="ECO:0000313" key="2">
    <source>
        <dbReference type="Proteomes" id="UP000231279"/>
    </source>
</evidence>
<organism evidence="1 2">
    <name type="scientific">Handroanthus impetiginosus</name>
    <dbReference type="NCBI Taxonomy" id="429701"/>
    <lineage>
        <taxon>Eukaryota</taxon>
        <taxon>Viridiplantae</taxon>
        <taxon>Streptophyta</taxon>
        <taxon>Embryophyta</taxon>
        <taxon>Tracheophyta</taxon>
        <taxon>Spermatophyta</taxon>
        <taxon>Magnoliopsida</taxon>
        <taxon>eudicotyledons</taxon>
        <taxon>Gunneridae</taxon>
        <taxon>Pentapetalae</taxon>
        <taxon>asterids</taxon>
        <taxon>lamiids</taxon>
        <taxon>Lamiales</taxon>
        <taxon>Bignoniaceae</taxon>
        <taxon>Crescentiina</taxon>
        <taxon>Tabebuia alliance</taxon>
        <taxon>Handroanthus</taxon>
    </lineage>
</organism>
<accession>A0A2G9I9E1</accession>
<dbReference type="Proteomes" id="UP000231279">
    <property type="component" value="Unassembled WGS sequence"/>
</dbReference>
<keyword evidence="2" id="KW-1185">Reference proteome</keyword>
<comment type="caution">
    <text evidence="1">The sequence shown here is derived from an EMBL/GenBank/DDBJ whole genome shotgun (WGS) entry which is preliminary data.</text>
</comment>
<dbReference type="AlphaFoldDB" id="A0A2G9I9E1"/>
<evidence type="ECO:0000313" key="1">
    <source>
        <dbReference type="EMBL" id="PIN26369.1"/>
    </source>
</evidence>
<dbReference type="EMBL" id="NKXS01000102">
    <property type="protein sequence ID" value="PIN26369.1"/>
    <property type="molecule type" value="Genomic_DNA"/>
</dbReference>